<evidence type="ECO:0000256" key="5">
    <source>
        <dbReference type="ARBA" id="ARBA00023136"/>
    </source>
</evidence>
<accession>A0A7D6BLN9</accession>
<dbReference type="SUPFAM" id="SSF140478">
    <property type="entry name" value="LemA-like"/>
    <property type="match status" value="1"/>
</dbReference>
<evidence type="ECO:0000256" key="2">
    <source>
        <dbReference type="ARBA" id="ARBA00008854"/>
    </source>
</evidence>
<dbReference type="GO" id="GO:0016020">
    <property type="term" value="C:membrane"/>
    <property type="evidence" value="ECO:0007669"/>
    <property type="project" value="UniProtKB-SubCell"/>
</dbReference>
<organism evidence="7 8">
    <name type="scientific">Fermentimicrarchaeum limneticum</name>
    <dbReference type="NCBI Taxonomy" id="2795018"/>
    <lineage>
        <taxon>Archaea</taxon>
        <taxon>Candidatus Micrarchaeota</taxon>
        <taxon>Candidatus Fermentimicrarchaeales</taxon>
        <taxon>Candidatus Fermentimicrarchaeaceae</taxon>
        <taxon>Candidatus Fermentimicrarchaeum</taxon>
    </lineage>
</organism>
<feature type="transmembrane region" description="Helical" evidence="6">
    <location>
        <begin position="6"/>
        <end position="31"/>
    </location>
</feature>
<dbReference type="EMBL" id="CP058998">
    <property type="protein sequence ID" value="QLJ52518.1"/>
    <property type="molecule type" value="Genomic_DNA"/>
</dbReference>
<keyword evidence="3 6" id="KW-0812">Transmembrane</keyword>
<dbReference type="Gene3D" id="1.20.1440.20">
    <property type="entry name" value="LemA-like domain"/>
    <property type="match status" value="1"/>
</dbReference>
<reference evidence="8" key="1">
    <citation type="submission" date="2020-07" db="EMBL/GenBank/DDBJ databases">
        <title>Metabolic diversity and evolutionary history of the archaeal phylum ###Micrarchaeota### uncovered from a freshwater lake metagenome.</title>
        <authorList>
            <person name="Kadnikov V.V."/>
            <person name="Savvichev A.S."/>
            <person name="Mardanov A.V."/>
            <person name="Beletsky A.V."/>
            <person name="Chupakov A.V."/>
            <person name="Kokryatskaya N.M."/>
            <person name="Pimenov N.V."/>
            <person name="Ravin N.V."/>
        </authorList>
    </citation>
    <scope>NUCLEOTIDE SEQUENCE [LARGE SCALE GENOMIC DNA]</scope>
</reference>
<dbReference type="Pfam" id="PF04011">
    <property type="entry name" value="LemA"/>
    <property type="match status" value="1"/>
</dbReference>
<comment type="similarity">
    <text evidence="2">Belongs to the LemA family.</text>
</comment>
<dbReference type="InterPro" id="IPR007156">
    <property type="entry name" value="MamQ_LemA"/>
</dbReference>
<protein>
    <submittedName>
        <fullName evidence="7">LemA protein</fullName>
    </submittedName>
</protein>
<keyword evidence="4 6" id="KW-1133">Transmembrane helix</keyword>
<evidence type="ECO:0000313" key="7">
    <source>
        <dbReference type="EMBL" id="QLJ52518.1"/>
    </source>
</evidence>
<proteinExistence type="inferred from homology"/>
<evidence type="ECO:0000256" key="6">
    <source>
        <dbReference type="SAM" id="Phobius"/>
    </source>
</evidence>
<evidence type="ECO:0000256" key="1">
    <source>
        <dbReference type="ARBA" id="ARBA00004167"/>
    </source>
</evidence>
<dbReference type="Proteomes" id="UP000510821">
    <property type="component" value="Chromosome"/>
</dbReference>
<evidence type="ECO:0000256" key="4">
    <source>
        <dbReference type="ARBA" id="ARBA00022989"/>
    </source>
</evidence>
<gene>
    <name evidence="7" type="ORF">Sv326_0343</name>
</gene>
<dbReference type="KEGG" id="flt:Sv326_0343"/>
<dbReference type="AlphaFoldDB" id="A0A7D6BLN9"/>
<dbReference type="InterPro" id="IPR023353">
    <property type="entry name" value="LemA-like_dom_sf"/>
</dbReference>
<dbReference type="PANTHER" id="PTHR34478">
    <property type="entry name" value="PROTEIN LEMA"/>
    <property type="match status" value="1"/>
</dbReference>
<dbReference type="PANTHER" id="PTHR34478:SF1">
    <property type="entry name" value="PROTEIN LEMA"/>
    <property type="match status" value="1"/>
</dbReference>
<evidence type="ECO:0000256" key="3">
    <source>
        <dbReference type="ARBA" id="ARBA00022692"/>
    </source>
</evidence>
<comment type="subcellular location">
    <subcellularLocation>
        <location evidence="1">Membrane</location>
        <topology evidence="1">Single-pass membrane protein</topology>
    </subcellularLocation>
</comment>
<evidence type="ECO:0000313" key="8">
    <source>
        <dbReference type="Proteomes" id="UP000510821"/>
    </source>
</evidence>
<name>A0A7D6BLN9_FERL1</name>
<sequence>MGIGTTLALGLGGIFIGAVALYYILSIYNGLVMLKNSIRKNWSNIDVLLKQRTDLIPNLIETVKGYMKYEKKVIKQVTDSRVEMMGATRLVDKAKANDDLSEALKTLFALSENYPQLKANDTFLKLQEELSSIENQIADRRELYNDSVNIYNTRIESIPDMVFAKLLGYGKEEYFKATGEERREVEVKLE</sequence>
<keyword evidence="5 6" id="KW-0472">Membrane</keyword>